<evidence type="ECO:0000256" key="2">
    <source>
        <dbReference type="ARBA" id="ARBA00022801"/>
    </source>
</evidence>
<evidence type="ECO:0000256" key="1">
    <source>
        <dbReference type="ARBA" id="ARBA00022741"/>
    </source>
</evidence>
<dbReference type="FunFam" id="3.40.50.300:FF:000439">
    <property type="entry name" value="ATP-dependent RNA helicase HrpA"/>
    <property type="match status" value="1"/>
</dbReference>
<dbReference type="GO" id="GO:0005524">
    <property type="term" value="F:ATP binding"/>
    <property type="evidence" value="ECO:0007669"/>
    <property type="project" value="UniProtKB-KW"/>
</dbReference>
<dbReference type="CDD" id="cd18791">
    <property type="entry name" value="SF2_C_RHA"/>
    <property type="match status" value="1"/>
</dbReference>
<dbReference type="OrthoDB" id="9805617at2"/>
<dbReference type="InterPro" id="IPR024590">
    <property type="entry name" value="HrpA_C"/>
</dbReference>
<dbReference type="Pfam" id="PF00271">
    <property type="entry name" value="Helicase_C"/>
    <property type="match status" value="1"/>
</dbReference>
<proteinExistence type="predicted"/>
<evidence type="ECO:0000259" key="6">
    <source>
        <dbReference type="PROSITE" id="PS51194"/>
    </source>
</evidence>
<dbReference type="Pfam" id="PF11898">
    <property type="entry name" value="DUF3418"/>
    <property type="match status" value="1"/>
</dbReference>
<dbReference type="GO" id="GO:0003723">
    <property type="term" value="F:RNA binding"/>
    <property type="evidence" value="ECO:0007669"/>
    <property type="project" value="TreeGrafter"/>
</dbReference>
<dbReference type="SMART" id="SM00382">
    <property type="entry name" value="AAA"/>
    <property type="match status" value="1"/>
</dbReference>
<keyword evidence="8" id="KW-1185">Reference proteome</keyword>
<dbReference type="PANTHER" id="PTHR18934">
    <property type="entry name" value="ATP-DEPENDENT RNA HELICASE"/>
    <property type="match status" value="1"/>
</dbReference>
<dbReference type="InterPro" id="IPR014001">
    <property type="entry name" value="Helicase_ATP-bd"/>
</dbReference>
<sequence>MTSPDTLAPLIDECLSRDRPALARDLARLEKRIAAGKPADRMAAELQRRIEASRAAREARRASLPKPRFPEDLPVSEHRDEIAKLITDNPVIVICGETGSGKTTQLPKICLELGRGLDGFIGHTQPRRIAARSVAARIAEELDSRIGEAVGFKVRFSDHTKPESFVKLMTDGILLAELRADPELRAYDTLIIDEAHERSLNIDFLLGYLKQLMPRRPDLKLIITSATLDPERIAGHFEDAPVYEVPGRTWPVEVRYRPVQDDDSGSDRDLNTAIVEAVDELATEGTGDVLVFLPGEREIREAAEALRKHHPKHTEILPLYARLSAGEQNKVFEPHTGRRVVLATNVAETALTVPGIRYVVDSGLARVSRYAWRSRVQRLSLERVSRASANQRAGRCGRLGPGICIRLYAEDDFALRPGFTDPEILRSNLASVILQMANLNLGDPERFPFVDAPDARLIRDGYKLLEELGAVDVRHRITDTGRRLARLPLDPRLGAMLLAAGREGAVTEVTRVVAFLAIQDPRERPAEKRQAADEAHAQYREAGSDFLGLLRLWDDWREQQKHLTKSKLRAWCRERFLSFIRMREWQDLHGQLRQSLAELELKQNQQPAEPEAIHRSLLAGLVSQVGMKTERGDYLGARNRRFHIHPASGLFKKSPAWVMAAEIMETTRVYARECAGIQPRWLETVAPHLLKHHYFEPHFEERRGTVAAFDRVTLYGLTVNPKKRVNYGRIDPADARRVFMREGLVAGRLRSKAPALKHNQALIREIEDMEARGRRRDLLADEQVLYDFYDSRIPHDVHDGATFERWRKEAERENPEVLRLTREILLQQETAELGADRFPDSLETGGVRLPLTYRFEPGAEDDGVTLTVPLAALNGLDPHPGEWLVPGFLEQKIAALIKSLPKGVRRQFVPVPEFARACVQRLGSREGPLIPAITRVLREITGTEVPSDAWRPEALEPHLVLRYRVVDAQGEELATGRDLEAIKARLSGRARETFDAQRPEGFERTGLTDWDFGELPGFVEFEQHGATLRGYPALRDDTDAVALVLADSPAKARRIHRAGLRRLFMLQAREPVKYLYRNLPDIQRLCLQYNPVDRCEALKDDLLFAGVERVFMNEPWPRDADAFRARLEAGRGELVGETQALCELAGRILTAYHEIRSRLKGSLPLSWIEAAADVRDQLDHLIHPHFLLETPREWLAHFPRYLAAIQRRLDRLDQAPDKDRRMRVDVEPLWEDCKARIEAAGDALSEELIRYRWLIEELRVGLFAQELGTVEKASVKRVEEARKNL</sequence>
<evidence type="ECO:0000313" key="8">
    <source>
        <dbReference type="Proteomes" id="UP000189462"/>
    </source>
</evidence>
<dbReference type="InterPro" id="IPR011709">
    <property type="entry name" value="DEAD-box_helicase_OB_fold"/>
</dbReference>
<dbReference type="GO" id="GO:0016787">
    <property type="term" value="F:hydrolase activity"/>
    <property type="evidence" value="ECO:0007669"/>
    <property type="project" value="UniProtKB-KW"/>
</dbReference>
<feature type="domain" description="Helicase ATP-binding" evidence="5">
    <location>
        <begin position="83"/>
        <end position="246"/>
    </location>
</feature>
<dbReference type="Proteomes" id="UP000189462">
    <property type="component" value="Unassembled WGS sequence"/>
</dbReference>
<evidence type="ECO:0000313" key="7">
    <source>
        <dbReference type="EMBL" id="OOG22979.1"/>
    </source>
</evidence>
<dbReference type="InterPro" id="IPR001650">
    <property type="entry name" value="Helicase_C-like"/>
</dbReference>
<dbReference type="PANTHER" id="PTHR18934:SF99">
    <property type="entry name" value="ATP-DEPENDENT RNA HELICASE DHX37-RELATED"/>
    <property type="match status" value="1"/>
</dbReference>
<accession>A0A1V3ND06</accession>
<protein>
    <submittedName>
        <fullName evidence="7">ATP-dependent RNA helicase HrpA</fullName>
    </submittedName>
</protein>
<dbReference type="RefSeq" id="WP_077279595.1">
    <property type="nucleotide sequence ID" value="NZ_MVBK01000081.1"/>
</dbReference>
<evidence type="ECO:0000256" key="4">
    <source>
        <dbReference type="ARBA" id="ARBA00022840"/>
    </source>
</evidence>
<reference evidence="7 8" key="1">
    <citation type="submission" date="2017-02" db="EMBL/GenBank/DDBJ databases">
        <title>Genomic diversity within the haloalkaliphilic genus Thioalkalivibrio.</title>
        <authorList>
            <person name="Ahn A.-C."/>
            <person name="Meier-Kolthoff J."/>
            <person name="Overmars L."/>
            <person name="Richter M."/>
            <person name="Woyke T."/>
            <person name="Sorokin D.Y."/>
            <person name="Muyzer G."/>
        </authorList>
    </citation>
    <scope>NUCLEOTIDE SEQUENCE [LARGE SCALE GENOMIC DNA]</scope>
    <source>
        <strain evidence="7 8">ALJD</strain>
    </source>
</reference>
<dbReference type="SMART" id="SM00487">
    <property type="entry name" value="DEXDc"/>
    <property type="match status" value="1"/>
</dbReference>
<dbReference type="Pfam" id="PF04408">
    <property type="entry name" value="WHD_HA2"/>
    <property type="match status" value="1"/>
</dbReference>
<name>A0A1V3ND06_9GAMM</name>
<dbReference type="Pfam" id="PF21010">
    <property type="entry name" value="HA2_C"/>
    <property type="match status" value="1"/>
</dbReference>
<dbReference type="EMBL" id="MVBK01000081">
    <property type="protein sequence ID" value="OOG22979.1"/>
    <property type="molecule type" value="Genomic_DNA"/>
</dbReference>
<keyword evidence="2" id="KW-0378">Hydrolase</keyword>
<dbReference type="Gene3D" id="1.20.120.1080">
    <property type="match status" value="1"/>
</dbReference>
<dbReference type="Pfam" id="PF07717">
    <property type="entry name" value="OB_NTP_bind"/>
    <property type="match status" value="1"/>
</dbReference>
<dbReference type="NCBIfam" id="TIGR01967">
    <property type="entry name" value="DEAH_box_HrpA"/>
    <property type="match status" value="1"/>
</dbReference>
<dbReference type="Gene3D" id="3.40.50.300">
    <property type="entry name" value="P-loop containing nucleotide triphosphate hydrolases"/>
    <property type="match status" value="2"/>
</dbReference>
<evidence type="ECO:0000259" key="5">
    <source>
        <dbReference type="PROSITE" id="PS51192"/>
    </source>
</evidence>
<dbReference type="SMART" id="SM00847">
    <property type="entry name" value="HA2"/>
    <property type="match status" value="1"/>
</dbReference>
<keyword evidence="1" id="KW-0547">Nucleotide-binding</keyword>
<dbReference type="PROSITE" id="PS51194">
    <property type="entry name" value="HELICASE_CTER"/>
    <property type="match status" value="1"/>
</dbReference>
<dbReference type="SUPFAM" id="SSF52540">
    <property type="entry name" value="P-loop containing nucleoside triphosphate hydrolases"/>
    <property type="match status" value="1"/>
</dbReference>
<dbReference type="InterPro" id="IPR027417">
    <property type="entry name" value="P-loop_NTPase"/>
</dbReference>
<organism evidence="7 8">
    <name type="scientific">Thioalkalivibrio denitrificans</name>
    <dbReference type="NCBI Taxonomy" id="108003"/>
    <lineage>
        <taxon>Bacteria</taxon>
        <taxon>Pseudomonadati</taxon>
        <taxon>Pseudomonadota</taxon>
        <taxon>Gammaproteobacteria</taxon>
        <taxon>Chromatiales</taxon>
        <taxon>Ectothiorhodospiraceae</taxon>
        <taxon>Thioalkalivibrio</taxon>
    </lineage>
</organism>
<keyword evidence="3 7" id="KW-0347">Helicase</keyword>
<comment type="caution">
    <text evidence="7">The sequence shown here is derived from an EMBL/GenBank/DDBJ whole genome shotgun (WGS) entry which is preliminary data.</text>
</comment>
<dbReference type="STRING" id="108003.B1C78_13055"/>
<dbReference type="InterPro" id="IPR007502">
    <property type="entry name" value="Helicase-assoc_dom"/>
</dbReference>
<dbReference type="NCBIfam" id="NF008348">
    <property type="entry name" value="PRK11131.1"/>
    <property type="match status" value="1"/>
</dbReference>
<gene>
    <name evidence="7" type="ORF">B1C78_13055</name>
</gene>
<keyword evidence="4" id="KW-0067">ATP-binding</keyword>
<dbReference type="InterPro" id="IPR048333">
    <property type="entry name" value="HA2_WH"/>
</dbReference>
<feature type="domain" description="Helicase C-terminal" evidence="6">
    <location>
        <begin position="273"/>
        <end position="440"/>
    </location>
</feature>
<dbReference type="FunFam" id="1.20.120.1080:FF:000005">
    <property type="entry name" value="ATP-dependent helicase HrpA"/>
    <property type="match status" value="1"/>
</dbReference>
<dbReference type="PROSITE" id="PS51192">
    <property type="entry name" value="HELICASE_ATP_BIND_1"/>
    <property type="match status" value="1"/>
</dbReference>
<dbReference type="InterPro" id="IPR003593">
    <property type="entry name" value="AAA+_ATPase"/>
</dbReference>
<dbReference type="GO" id="GO:0003724">
    <property type="term" value="F:RNA helicase activity"/>
    <property type="evidence" value="ECO:0007669"/>
    <property type="project" value="InterPro"/>
</dbReference>
<dbReference type="InterPro" id="IPR010222">
    <property type="entry name" value="RNA_helicase_HrpA"/>
</dbReference>
<dbReference type="SMART" id="SM00490">
    <property type="entry name" value="HELICc"/>
    <property type="match status" value="1"/>
</dbReference>
<evidence type="ECO:0000256" key="3">
    <source>
        <dbReference type="ARBA" id="ARBA00022806"/>
    </source>
</evidence>